<dbReference type="InterPro" id="IPR006295">
    <property type="entry name" value="DNA_primase_DnaG"/>
</dbReference>
<dbReference type="GO" id="GO:0000428">
    <property type="term" value="C:DNA-directed RNA polymerase complex"/>
    <property type="evidence" value="ECO:0007669"/>
    <property type="project" value="UniProtKB-KW"/>
</dbReference>
<keyword evidence="6 12" id="KW-0479">Metal-binding</keyword>
<dbReference type="Gene3D" id="3.90.980.10">
    <property type="entry name" value="DNA primase, catalytic core, N-terminal domain"/>
    <property type="match status" value="1"/>
</dbReference>
<evidence type="ECO:0000259" key="16">
    <source>
        <dbReference type="PROSITE" id="PS50880"/>
    </source>
</evidence>
<dbReference type="PANTHER" id="PTHR30313">
    <property type="entry name" value="DNA PRIMASE"/>
    <property type="match status" value="1"/>
</dbReference>
<sequence length="607" mass="68566">MSSGYRNDSGSAMTTSGFSAVKEIKARLNIADVARRYMELRHAGGRWMGLCPFHQEKTPSFSINEDEGFYYCFGCQAAGDVIDFFCKVNGLEFREGLQLLAEETGVQLTEYKADPHAKEERDFKRQCYTMYDIAKNHFQQNLSKHDARECRTYIKGRKLTPEIVERFELGWAPDSWQSLSDALVARGMTQKQAAEAGLLSRNDRGRMYDRFRGRLIFPIKNLSGQVIAFGGRIIGKSDQAKYINSSDSVIYKKGEHLYGLFQARRAISSTQSAFLTEGYMDVLTLHQFGFENACGVLGTALTPDQVKRLGGFCSSVDLIFDGDEAGRKAALKSCEMILTKGMKCRVVLLPDGEDIDSFLHERGVEAFERLLAQSPDGLAYCTATVSMYAPRDVMDWTTRFLSNMEQPELCSFYVSRIASGLGLDEIELRQLVAPKKAVQARADSSFSQRGKRDKSGNWRKRQENTQGSAPRPVLAASLEERVLQFVVRYPHHIPTLEQYGGIELLQSLWAESLWNKISAYGNDAVEYLEGKEKVFWIKHRIVDAVAMQKEQEELNDVCMFLERTRRQQQGQSLVAAMRHITEGGEQDAEMDFLLALKESLGRSNGEY</sequence>
<feature type="domain" description="Toprim" evidence="16">
    <location>
        <begin position="271"/>
        <end position="352"/>
    </location>
</feature>
<dbReference type="InterPro" id="IPR037068">
    <property type="entry name" value="DNA_primase_core_N_sf"/>
</dbReference>
<dbReference type="InterPro" id="IPR036977">
    <property type="entry name" value="DNA_primase_Znf_CHC2"/>
</dbReference>
<dbReference type="SMART" id="SM00493">
    <property type="entry name" value="TOPRIM"/>
    <property type="match status" value="1"/>
</dbReference>
<keyword evidence="4 12" id="KW-0548">Nucleotidyltransferase</keyword>
<dbReference type="GO" id="GO:0008270">
    <property type="term" value="F:zinc ion binding"/>
    <property type="evidence" value="ECO:0007669"/>
    <property type="project" value="UniProtKB-UniRule"/>
</dbReference>
<evidence type="ECO:0000256" key="9">
    <source>
        <dbReference type="ARBA" id="ARBA00022842"/>
    </source>
</evidence>
<keyword evidence="5 12" id="KW-0235">DNA replication</keyword>
<dbReference type="Pfam" id="PF13155">
    <property type="entry name" value="Toprim_2"/>
    <property type="match status" value="1"/>
</dbReference>
<dbReference type="InterPro" id="IPR002694">
    <property type="entry name" value="Znf_CHC2"/>
</dbReference>
<gene>
    <name evidence="12" type="primary">dnaG</name>
    <name evidence="17" type="ORF">SAMN05660830_00527</name>
</gene>
<dbReference type="Proteomes" id="UP000184001">
    <property type="component" value="Unassembled WGS sequence"/>
</dbReference>
<dbReference type="GO" id="GO:0003677">
    <property type="term" value="F:DNA binding"/>
    <property type="evidence" value="ECO:0007669"/>
    <property type="project" value="UniProtKB-KW"/>
</dbReference>
<feature type="zinc finger region" description="CHC2-type" evidence="12 14">
    <location>
        <begin position="51"/>
        <end position="75"/>
    </location>
</feature>
<keyword evidence="8 12" id="KW-0862">Zinc</keyword>
<evidence type="ECO:0000256" key="10">
    <source>
        <dbReference type="ARBA" id="ARBA00023125"/>
    </source>
</evidence>
<evidence type="ECO:0000256" key="6">
    <source>
        <dbReference type="ARBA" id="ARBA00022723"/>
    </source>
</evidence>
<keyword evidence="10 12" id="KW-0238">DNA-binding</keyword>
<dbReference type="GO" id="GO:1990077">
    <property type="term" value="C:primosome complex"/>
    <property type="evidence" value="ECO:0007669"/>
    <property type="project" value="UniProtKB-KW"/>
</dbReference>
<dbReference type="InterPro" id="IPR030846">
    <property type="entry name" value="DnaG_bac"/>
</dbReference>
<evidence type="ECO:0000313" key="17">
    <source>
        <dbReference type="EMBL" id="SHI63748.1"/>
    </source>
</evidence>
<dbReference type="NCBIfam" id="TIGR01391">
    <property type="entry name" value="dnaG"/>
    <property type="match status" value="1"/>
</dbReference>
<dbReference type="FunFam" id="3.90.580.10:FF:000001">
    <property type="entry name" value="DNA primase"/>
    <property type="match status" value="1"/>
</dbReference>
<comment type="domain">
    <text evidence="12">Contains an N-terminal zinc-binding domain, a central core domain that contains the primase activity, and a C-terminal DnaB-binding domain.</text>
</comment>
<evidence type="ECO:0000256" key="7">
    <source>
        <dbReference type="ARBA" id="ARBA00022771"/>
    </source>
</evidence>
<evidence type="ECO:0000256" key="14">
    <source>
        <dbReference type="PIRSR" id="PIRSR002811-1"/>
    </source>
</evidence>
<comment type="catalytic activity">
    <reaction evidence="12">
        <text>ssDNA + n NTP = ssDNA/pppN(pN)n-1 hybrid + (n-1) diphosphate.</text>
        <dbReference type="EC" id="2.7.7.101"/>
    </reaction>
</comment>
<dbReference type="AlphaFoldDB" id="A0A8G2FGS1"/>
<evidence type="ECO:0000256" key="4">
    <source>
        <dbReference type="ARBA" id="ARBA00022695"/>
    </source>
</evidence>
<dbReference type="InterPro" id="IPR013264">
    <property type="entry name" value="DNAG_N"/>
</dbReference>
<dbReference type="InterPro" id="IPR006171">
    <property type="entry name" value="TOPRIM_dom"/>
</dbReference>
<evidence type="ECO:0000256" key="2">
    <source>
        <dbReference type="ARBA" id="ARBA00022515"/>
    </source>
</evidence>
<evidence type="ECO:0000256" key="5">
    <source>
        <dbReference type="ARBA" id="ARBA00022705"/>
    </source>
</evidence>
<dbReference type="SUPFAM" id="SSF57783">
    <property type="entry name" value="Zinc beta-ribbon"/>
    <property type="match status" value="1"/>
</dbReference>
<keyword evidence="3 12" id="KW-0808">Transferase</keyword>
<keyword evidence="7 12" id="KW-0863">Zinc-finger</keyword>
<comment type="caution">
    <text evidence="17">The sequence shown here is derived from an EMBL/GenBank/DDBJ whole genome shotgun (WGS) entry which is preliminary data.</text>
</comment>
<reference evidence="17 18" key="1">
    <citation type="submission" date="2016-11" db="EMBL/GenBank/DDBJ databases">
        <authorList>
            <person name="Varghese N."/>
            <person name="Submissions S."/>
        </authorList>
    </citation>
    <scope>NUCLEOTIDE SEQUENCE [LARGE SCALE GENOMIC DNA]</scope>
    <source>
        <strain evidence="17 18">DSM 17919</strain>
    </source>
</reference>
<protein>
    <recommendedName>
        <fullName evidence="12 13">DNA primase</fullName>
        <ecNumber evidence="12">2.7.7.101</ecNumber>
    </recommendedName>
</protein>
<dbReference type="GO" id="GO:0005737">
    <property type="term" value="C:cytoplasm"/>
    <property type="evidence" value="ECO:0007669"/>
    <property type="project" value="TreeGrafter"/>
</dbReference>
<keyword evidence="2 12" id="KW-0639">Primosome</keyword>
<comment type="similarity">
    <text evidence="12 13">Belongs to the DnaG primase family.</text>
</comment>
<dbReference type="SMART" id="SM00400">
    <property type="entry name" value="ZnF_CHCC"/>
    <property type="match status" value="1"/>
</dbReference>
<evidence type="ECO:0000256" key="3">
    <source>
        <dbReference type="ARBA" id="ARBA00022679"/>
    </source>
</evidence>
<dbReference type="InterPro" id="IPR050219">
    <property type="entry name" value="DnaG_primase"/>
</dbReference>
<evidence type="ECO:0000256" key="11">
    <source>
        <dbReference type="ARBA" id="ARBA00023163"/>
    </source>
</evidence>
<dbReference type="InterPro" id="IPR034151">
    <property type="entry name" value="TOPRIM_DnaG_bac"/>
</dbReference>
<evidence type="ECO:0000313" key="18">
    <source>
        <dbReference type="Proteomes" id="UP000184001"/>
    </source>
</evidence>
<dbReference type="SUPFAM" id="SSF56731">
    <property type="entry name" value="DNA primase core"/>
    <property type="match status" value="1"/>
</dbReference>
<evidence type="ECO:0000256" key="8">
    <source>
        <dbReference type="ARBA" id="ARBA00022833"/>
    </source>
</evidence>
<organism evidence="17 18">
    <name type="scientific">Halodesulfovibrio aestuarii</name>
    <dbReference type="NCBI Taxonomy" id="126333"/>
    <lineage>
        <taxon>Bacteria</taxon>
        <taxon>Pseudomonadati</taxon>
        <taxon>Thermodesulfobacteriota</taxon>
        <taxon>Desulfovibrionia</taxon>
        <taxon>Desulfovibrionales</taxon>
        <taxon>Desulfovibrionaceae</taxon>
        <taxon>Halodesulfovibrio</taxon>
    </lineage>
</organism>
<dbReference type="GO" id="GO:0006269">
    <property type="term" value="P:DNA replication, synthesis of primer"/>
    <property type="evidence" value="ECO:0007669"/>
    <property type="project" value="UniProtKB-UniRule"/>
</dbReference>
<dbReference type="GO" id="GO:0003899">
    <property type="term" value="F:DNA-directed RNA polymerase activity"/>
    <property type="evidence" value="ECO:0007669"/>
    <property type="project" value="UniProtKB-UniRule"/>
</dbReference>
<dbReference type="Gene3D" id="3.40.1360.10">
    <property type="match status" value="1"/>
</dbReference>
<dbReference type="Gene3D" id="3.90.580.10">
    <property type="entry name" value="Zinc finger, CHC2-type domain"/>
    <property type="match status" value="1"/>
</dbReference>
<dbReference type="PANTHER" id="PTHR30313:SF2">
    <property type="entry name" value="DNA PRIMASE"/>
    <property type="match status" value="1"/>
</dbReference>
<comment type="subunit">
    <text evidence="12">Monomer. Interacts with DnaB.</text>
</comment>
<evidence type="ECO:0000256" key="12">
    <source>
        <dbReference type="HAMAP-Rule" id="MF_00974"/>
    </source>
</evidence>
<feature type="compositionally biased region" description="Basic and acidic residues" evidence="15">
    <location>
        <begin position="453"/>
        <end position="463"/>
    </location>
</feature>
<dbReference type="Pfam" id="PF08275">
    <property type="entry name" value="DNAG_N"/>
    <property type="match status" value="1"/>
</dbReference>
<evidence type="ECO:0000256" key="15">
    <source>
        <dbReference type="SAM" id="MobiDB-lite"/>
    </source>
</evidence>
<proteinExistence type="inferred from homology"/>
<dbReference type="EMBL" id="FQZR01000002">
    <property type="protein sequence ID" value="SHI63748.1"/>
    <property type="molecule type" value="Genomic_DNA"/>
</dbReference>
<keyword evidence="9" id="KW-0460">Magnesium</keyword>
<keyword evidence="1 12" id="KW-0240">DNA-directed RNA polymerase</keyword>
<comment type="function">
    <text evidence="12 13">RNA polymerase that catalyzes the synthesis of short RNA molecules used as primers for DNA polymerase during DNA replication.</text>
</comment>
<feature type="region of interest" description="Disordered" evidence="15">
    <location>
        <begin position="442"/>
        <end position="471"/>
    </location>
</feature>
<keyword evidence="11 12" id="KW-0804">Transcription</keyword>
<comment type="cofactor">
    <cofactor evidence="12 13 14">
        <name>Zn(2+)</name>
        <dbReference type="ChEBI" id="CHEBI:29105"/>
    </cofactor>
    <text evidence="12 13 14">Binds 1 zinc ion per monomer.</text>
</comment>
<dbReference type="PIRSF" id="PIRSF002811">
    <property type="entry name" value="DnaG"/>
    <property type="match status" value="1"/>
</dbReference>
<dbReference type="EC" id="2.7.7.101" evidence="12"/>
<dbReference type="HAMAP" id="MF_00974">
    <property type="entry name" value="DNA_primase_DnaG"/>
    <property type="match status" value="1"/>
</dbReference>
<evidence type="ECO:0000256" key="1">
    <source>
        <dbReference type="ARBA" id="ARBA00022478"/>
    </source>
</evidence>
<accession>A0A8G2FGS1</accession>
<dbReference type="CDD" id="cd03364">
    <property type="entry name" value="TOPRIM_DnaG_primases"/>
    <property type="match status" value="1"/>
</dbReference>
<name>A0A8G2FGS1_9BACT</name>
<dbReference type="Pfam" id="PF01807">
    <property type="entry name" value="Zn_ribbon_DnaG"/>
    <property type="match status" value="1"/>
</dbReference>
<evidence type="ECO:0000256" key="13">
    <source>
        <dbReference type="PIRNR" id="PIRNR002811"/>
    </source>
</evidence>
<dbReference type="PROSITE" id="PS50880">
    <property type="entry name" value="TOPRIM"/>
    <property type="match status" value="1"/>
</dbReference>